<evidence type="ECO:0000256" key="4">
    <source>
        <dbReference type="ARBA" id="ARBA00023136"/>
    </source>
</evidence>
<evidence type="ECO:0000256" key="6">
    <source>
        <dbReference type="SAM" id="SignalP"/>
    </source>
</evidence>
<organism evidence="8 9">
    <name type="scientific">Symbiodinium necroappetens</name>
    <dbReference type="NCBI Taxonomy" id="1628268"/>
    <lineage>
        <taxon>Eukaryota</taxon>
        <taxon>Sar</taxon>
        <taxon>Alveolata</taxon>
        <taxon>Dinophyceae</taxon>
        <taxon>Suessiales</taxon>
        <taxon>Symbiodiniaceae</taxon>
        <taxon>Symbiodinium</taxon>
    </lineage>
</organism>
<keyword evidence="4 5" id="KW-0472">Membrane</keyword>
<name>A0A812J7W1_9DINO</name>
<evidence type="ECO:0000256" key="5">
    <source>
        <dbReference type="SAM" id="Phobius"/>
    </source>
</evidence>
<feature type="chain" id="PRO_5032380120" evidence="6">
    <location>
        <begin position="22"/>
        <end position="287"/>
    </location>
</feature>
<sequence>MVMSMSDWMIVLTSLWEVGFEAYAFFAQGTEGDGGGLKSLTSLKILRIVRITRIVKAARLIRIFRFVMAFRLLIASIIATLKSLLWALMLLALIIYVFAILLTQAVHSYKADADNVPLSPADDDASDRYFGSLALTMLSLFMSIAGGVSWEQVLAPLSAMSEAWIWVFLFYISFTYFAVLNVVTAVFCQSAIDGAQNDHASKVHAILANKEAHLGKINTLFSKFGADDGVITFKMFQEKINSVEVRSWTRIPAALSKLKSSSWVACGCEAKPRQWMSERLSMTSSGS</sequence>
<feature type="domain" description="Ion transport" evidence="7">
    <location>
        <begin position="5"/>
        <end position="187"/>
    </location>
</feature>
<dbReference type="GO" id="GO:0005216">
    <property type="term" value="F:monoatomic ion channel activity"/>
    <property type="evidence" value="ECO:0007669"/>
    <property type="project" value="InterPro"/>
</dbReference>
<evidence type="ECO:0000256" key="1">
    <source>
        <dbReference type="ARBA" id="ARBA00004141"/>
    </source>
</evidence>
<evidence type="ECO:0000313" key="9">
    <source>
        <dbReference type="Proteomes" id="UP000601435"/>
    </source>
</evidence>
<comment type="subcellular location">
    <subcellularLocation>
        <location evidence="1">Membrane</location>
        <topology evidence="1">Multi-pass membrane protein</topology>
    </subcellularLocation>
</comment>
<dbReference type="Pfam" id="PF00520">
    <property type="entry name" value="Ion_trans"/>
    <property type="match status" value="1"/>
</dbReference>
<keyword evidence="9" id="KW-1185">Reference proteome</keyword>
<feature type="signal peptide" evidence="6">
    <location>
        <begin position="1"/>
        <end position="21"/>
    </location>
</feature>
<dbReference type="Gene3D" id="1.10.287.70">
    <property type="match status" value="1"/>
</dbReference>
<feature type="transmembrane region" description="Helical" evidence="5">
    <location>
        <begin position="60"/>
        <end position="79"/>
    </location>
</feature>
<comment type="caution">
    <text evidence="8">The sequence shown here is derived from an EMBL/GenBank/DDBJ whole genome shotgun (WGS) entry which is preliminary data.</text>
</comment>
<dbReference type="EMBL" id="CAJNJA010005810">
    <property type="protein sequence ID" value="CAE7199103.1"/>
    <property type="molecule type" value="Genomic_DNA"/>
</dbReference>
<evidence type="ECO:0000256" key="2">
    <source>
        <dbReference type="ARBA" id="ARBA00022692"/>
    </source>
</evidence>
<keyword evidence="6" id="KW-0732">Signal</keyword>
<dbReference type="Proteomes" id="UP000601435">
    <property type="component" value="Unassembled WGS sequence"/>
</dbReference>
<protein>
    <submittedName>
        <fullName evidence="8">Cacna1h protein</fullName>
    </submittedName>
</protein>
<gene>
    <name evidence="8" type="primary">Cacna1h</name>
    <name evidence="8" type="ORF">SNEC2469_LOCUS1483</name>
</gene>
<keyword evidence="3 5" id="KW-1133">Transmembrane helix</keyword>
<dbReference type="AlphaFoldDB" id="A0A812J7W1"/>
<accession>A0A812J7W1</accession>
<dbReference type="InterPro" id="IPR005821">
    <property type="entry name" value="Ion_trans_dom"/>
</dbReference>
<feature type="transmembrane region" description="Helical" evidence="5">
    <location>
        <begin position="163"/>
        <end position="187"/>
    </location>
</feature>
<reference evidence="8" key="1">
    <citation type="submission" date="2021-02" db="EMBL/GenBank/DDBJ databases">
        <authorList>
            <person name="Dougan E. K."/>
            <person name="Rhodes N."/>
            <person name="Thang M."/>
            <person name="Chan C."/>
        </authorList>
    </citation>
    <scope>NUCLEOTIDE SEQUENCE</scope>
</reference>
<evidence type="ECO:0000259" key="7">
    <source>
        <dbReference type="Pfam" id="PF00520"/>
    </source>
</evidence>
<evidence type="ECO:0000256" key="3">
    <source>
        <dbReference type="ARBA" id="ARBA00022989"/>
    </source>
</evidence>
<proteinExistence type="predicted"/>
<evidence type="ECO:0000313" key="8">
    <source>
        <dbReference type="EMBL" id="CAE7199103.1"/>
    </source>
</evidence>
<dbReference type="OrthoDB" id="442551at2759"/>
<feature type="transmembrane region" description="Helical" evidence="5">
    <location>
        <begin position="85"/>
        <end position="109"/>
    </location>
</feature>
<keyword evidence="2 5" id="KW-0812">Transmembrane</keyword>
<dbReference type="GO" id="GO:0016020">
    <property type="term" value="C:membrane"/>
    <property type="evidence" value="ECO:0007669"/>
    <property type="project" value="UniProtKB-SubCell"/>
</dbReference>
<feature type="transmembrane region" description="Helical" evidence="5">
    <location>
        <begin position="129"/>
        <end position="151"/>
    </location>
</feature>